<reference evidence="1" key="1">
    <citation type="journal article" date="2020" name="Nature">
        <title>Giant virus diversity and host interactions through global metagenomics.</title>
        <authorList>
            <person name="Schulz F."/>
            <person name="Roux S."/>
            <person name="Paez-Espino D."/>
            <person name="Jungbluth S."/>
            <person name="Walsh D.A."/>
            <person name="Denef V.J."/>
            <person name="McMahon K.D."/>
            <person name="Konstantinidis K.T."/>
            <person name="Eloe-Fadrosh E.A."/>
            <person name="Kyrpides N.C."/>
            <person name="Woyke T."/>
        </authorList>
    </citation>
    <scope>NUCLEOTIDE SEQUENCE</scope>
    <source>
        <strain evidence="1">GVMAG-M-3300024510-1</strain>
    </source>
</reference>
<dbReference type="AlphaFoldDB" id="A0A6C0IX89"/>
<accession>A0A6C0IX89</accession>
<dbReference type="EMBL" id="MN740271">
    <property type="protein sequence ID" value="QHT97045.1"/>
    <property type="molecule type" value="Genomic_DNA"/>
</dbReference>
<name>A0A6C0IX89_9ZZZZ</name>
<sequence>MGNWYSCAMGSDKCECSGDKDCKDNKYCNTTTKKCTAPCTADGDCVKDKEYCDTTTKKCVASCAIDKDCVKDKEYCNTTSKKCMPNCAADSDCVKDKEYCDTTAKKCAIKRQEPAQKFGTAVDQWSGQPFTFQCDQTSDDYVTEVYGKSGPYMSTLGVKCKSGKVHAPKTGQGTEYTKSCTSGFAKVTGGAASGVDGLHFFCNDTPLGKVGGGGGSAFTYACPAGQKVSRIDGVSNDNFLGSIGFSCS</sequence>
<proteinExistence type="predicted"/>
<protein>
    <submittedName>
        <fullName evidence="1">Uncharacterized protein</fullName>
    </submittedName>
</protein>
<evidence type="ECO:0000313" key="1">
    <source>
        <dbReference type="EMBL" id="QHT97045.1"/>
    </source>
</evidence>
<organism evidence="1">
    <name type="scientific">viral metagenome</name>
    <dbReference type="NCBI Taxonomy" id="1070528"/>
    <lineage>
        <taxon>unclassified sequences</taxon>
        <taxon>metagenomes</taxon>
        <taxon>organismal metagenomes</taxon>
    </lineage>
</organism>